<keyword evidence="1" id="KW-0175">Coiled coil</keyword>
<feature type="domain" description="Flagellin N-terminal" evidence="2">
    <location>
        <begin position="6"/>
        <end position="139"/>
    </location>
</feature>
<dbReference type="InterPro" id="IPR001492">
    <property type="entry name" value="Flagellin"/>
</dbReference>
<dbReference type="InterPro" id="IPR001029">
    <property type="entry name" value="Flagellin_N"/>
</dbReference>
<dbReference type="Pfam" id="PF00669">
    <property type="entry name" value="Flagellin_N"/>
    <property type="match status" value="1"/>
</dbReference>
<keyword evidence="4" id="KW-1185">Reference proteome</keyword>
<keyword evidence="3" id="KW-0966">Cell projection</keyword>
<dbReference type="NCBIfam" id="TIGR02550">
    <property type="entry name" value="flagell_flgL"/>
    <property type="match status" value="1"/>
</dbReference>
<sequence>MLRVTQSMMNTQLIRNVNKNLYKMDNYQNQVSTGRKINKPSDDPVGITYSLRYRSELAANEQYQKNVDSALSWLDFSDTVLGQAGDVMHRLKDLSIQAGTGTNPQVALDGIKEEIEQLKDQLIDIANSQINGKYVFNGQTYDQTPYNVQDPSFDAKLAVTDSGDVDFTIGLGVQVSVNMSGNEVFGNPGDADNIFKVLDDLITDLGSGNYAGIGSQIQHLDMRMEKILTYRSEVGARVNRVELMQNRLSELELNLMELKSKNEDAEYEELLINAKIAESVYQASLSVGAKIITPTLVDFLR</sequence>
<proteinExistence type="predicted"/>
<evidence type="ECO:0000313" key="3">
    <source>
        <dbReference type="EMBL" id="MFD2671991.1"/>
    </source>
</evidence>
<dbReference type="SUPFAM" id="SSF64518">
    <property type="entry name" value="Phase 1 flagellin"/>
    <property type="match status" value="1"/>
</dbReference>
<keyword evidence="3" id="KW-0969">Cilium</keyword>
<name>A0ABW5RBA9_9BACL</name>
<dbReference type="PANTHER" id="PTHR42792">
    <property type="entry name" value="FLAGELLIN"/>
    <property type="match status" value="1"/>
</dbReference>
<gene>
    <name evidence="3" type="primary">flgL</name>
    <name evidence="3" type="ORF">ACFSUC_10280</name>
</gene>
<feature type="coiled-coil region" evidence="1">
    <location>
        <begin position="241"/>
        <end position="268"/>
    </location>
</feature>
<reference evidence="4" key="1">
    <citation type="journal article" date="2019" name="Int. J. Syst. Evol. Microbiol.">
        <title>The Global Catalogue of Microorganisms (GCM) 10K type strain sequencing project: providing services to taxonomists for standard genome sequencing and annotation.</title>
        <authorList>
            <consortium name="The Broad Institute Genomics Platform"/>
            <consortium name="The Broad Institute Genome Sequencing Center for Infectious Disease"/>
            <person name="Wu L."/>
            <person name="Ma J."/>
        </authorList>
    </citation>
    <scope>NUCLEOTIDE SEQUENCE [LARGE SCALE GENOMIC DNA]</scope>
    <source>
        <strain evidence="4">KCTC 33676</strain>
    </source>
</reference>
<accession>A0ABW5RBA9</accession>
<dbReference type="Gene3D" id="1.20.1330.10">
    <property type="entry name" value="f41 fragment of flagellin, N-terminal domain"/>
    <property type="match status" value="1"/>
</dbReference>
<keyword evidence="3" id="KW-0282">Flagellum</keyword>
<dbReference type="InterPro" id="IPR013384">
    <property type="entry name" value="Flagell_FlgL"/>
</dbReference>
<evidence type="ECO:0000256" key="1">
    <source>
        <dbReference type="SAM" id="Coils"/>
    </source>
</evidence>
<comment type="caution">
    <text evidence="3">The sequence shown here is derived from an EMBL/GenBank/DDBJ whole genome shotgun (WGS) entry which is preliminary data.</text>
</comment>
<evidence type="ECO:0000313" key="4">
    <source>
        <dbReference type="Proteomes" id="UP001597497"/>
    </source>
</evidence>
<dbReference type="PANTHER" id="PTHR42792:SF1">
    <property type="entry name" value="FLAGELLAR HOOK-ASSOCIATED PROTEIN 3"/>
    <property type="match status" value="1"/>
</dbReference>
<organism evidence="3 4">
    <name type="scientific">Marinicrinis sediminis</name>
    <dbReference type="NCBI Taxonomy" id="1652465"/>
    <lineage>
        <taxon>Bacteria</taxon>
        <taxon>Bacillati</taxon>
        <taxon>Bacillota</taxon>
        <taxon>Bacilli</taxon>
        <taxon>Bacillales</taxon>
        <taxon>Paenibacillaceae</taxon>
    </lineage>
</organism>
<dbReference type="EMBL" id="JBHUMM010000023">
    <property type="protein sequence ID" value="MFD2671991.1"/>
    <property type="molecule type" value="Genomic_DNA"/>
</dbReference>
<evidence type="ECO:0000259" key="2">
    <source>
        <dbReference type="Pfam" id="PF00669"/>
    </source>
</evidence>
<dbReference type="RefSeq" id="WP_379929474.1">
    <property type="nucleotide sequence ID" value="NZ_JBHUMM010000023.1"/>
</dbReference>
<protein>
    <submittedName>
        <fullName evidence="3">Flagellar hook-associated protein FlgL</fullName>
    </submittedName>
</protein>
<dbReference type="Proteomes" id="UP001597497">
    <property type="component" value="Unassembled WGS sequence"/>
</dbReference>